<reference evidence="2 3" key="1">
    <citation type="submission" date="2019-05" db="EMBL/GenBank/DDBJ databases">
        <authorList>
            <person name="Farhan Ul Haque M."/>
        </authorList>
    </citation>
    <scope>NUCLEOTIDE SEQUENCE [LARGE SCALE GENOMIC DNA]</scope>
    <source>
        <strain evidence="2">2</strain>
    </source>
</reference>
<dbReference type="EMBL" id="CABFMQ020000013">
    <property type="protein sequence ID" value="VTZ48706.1"/>
    <property type="molecule type" value="Genomic_DNA"/>
</dbReference>
<sequence length="81" mass="8642">MNQPGRVHLGGGAPSSAGLVHTRRRRWDIPTVKINGAMAHGAIPSTFFGHCQSGLTRRGPGNAKVLTQLTVGVVVWARRCD</sequence>
<dbReference type="Proteomes" id="UP000485880">
    <property type="component" value="Unassembled WGS sequence"/>
</dbReference>
<organism evidence="2 3">
    <name type="scientific">Methylocella tundrae</name>
    <dbReference type="NCBI Taxonomy" id="227605"/>
    <lineage>
        <taxon>Bacteria</taxon>
        <taxon>Pseudomonadati</taxon>
        <taxon>Pseudomonadota</taxon>
        <taxon>Alphaproteobacteria</taxon>
        <taxon>Hyphomicrobiales</taxon>
        <taxon>Beijerinckiaceae</taxon>
        <taxon>Methylocella</taxon>
    </lineage>
</organism>
<evidence type="ECO:0000256" key="1">
    <source>
        <dbReference type="SAM" id="MobiDB-lite"/>
    </source>
</evidence>
<feature type="region of interest" description="Disordered" evidence="1">
    <location>
        <begin position="1"/>
        <end position="22"/>
    </location>
</feature>
<name>A0A8B6M1J0_METTU</name>
<proteinExistence type="predicted"/>
<evidence type="ECO:0000313" key="3">
    <source>
        <dbReference type="Proteomes" id="UP000485880"/>
    </source>
</evidence>
<keyword evidence="3" id="KW-1185">Reference proteome</keyword>
<dbReference type="AlphaFoldDB" id="A0A8B6M1J0"/>
<comment type="caution">
    <text evidence="2">The sequence shown here is derived from an EMBL/GenBank/DDBJ whole genome shotgun (WGS) entry which is preliminary data.</text>
</comment>
<accession>A0A8B6M1J0</accession>
<protein>
    <submittedName>
        <fullName evidence="2">Uncharacterized protein</fullName>
    </submittedName>
</protein>
<gene>
    <name evidence="2" type="ORF">MPC4_110006</name>
</gene>
<evidence type="ECO:0000313" key="2">
    <source>
        <dbReference type="EMBL" id="VTZ48706.1"/>
    </source>
</evidence>